<feature type="chain" id="PRO_5042511364" evidence="1">
    <location>
        <begin position="21"/>
        <end position="53"/>
    </location>
</feature>
<dbReference type="AlphaFoldDB" id="A0AAJ1IFP4"/>
<gene>
    <name evidence="2" type="ORF">PQJ61_09365</name>
</gene>
<evidence type="ECO:0000313" key="2">
    <source>
        <dbReference type="EMBL" id="MDC7226958.1"/>
    </source>
</evidence>
<feature type="signal peptide" evidence="1">
    <location>
        <begin position="1"/>
        <end position="20"/>
    </location>
</feature>
<organism evidence="2 3">
    <name type="scientific">Candidatus Thalassospirochaeta sargassi</name>
    <dbReference type="NCBI Taxonomy" id="3119039"/>
    <lineage>
        <taxon>Bacteria</taxon>
        <taxon>Pseudomonadati</taxon>
        <taxon>Spirochaetota</taxon>
        <taxon>Spirochaetia</taxon>
        <taxon>Spirochaetales</taxon>
        <taxon>Spirochaetaceae</taxon>
        <taxon>Candidatus Thalassospirochaeta</taxon>
    </lineage>
</organism>
<protein>
    <submittedName>
        <fullName evidence="2">Uncharacterized protein</fullName>
    </submittedName>
</protein>
<keyword evidence="1" id="KW-0732">Signal</keyword>
<evidence type="ECO:0000313" key="3">
    <source>
        <dbReference type="Proteomes" id="UP001221217"/>
    </source>
</evidence>
<dbReference type="EMBL" id="JAQQAL010000021">
    <property type="protein sequence ID" value="MDC7226958.1"/>
    <property type="molecule type" value="Genomic_DNA"/>
</dbReference>
<proteinExistence type="predicted"/>
<dbReference type="Proteomes" id="UP001221217">
    <property type="component" value="Unassembled WGS sequence"/>
</dbReference>
<evidence type="ECO:0000256" key="1">
    <source>
        <dbReference type="SAM" id="SignalP"/>
    </source>
</evidence>
<reference evidence="2 3" key="1">
    <citation type="submission" date="2022-12" db="EMBL/GenBank/DDBJ databases">
        <title>Metagenome assembled genome from gulf of manar.</title>
        <authorList>
            <person name="Kohli P."/>
            <person name="Pk S."/>
            <person name="Venkata Ramana C."/>
            <person name="Sasikala C."/>
        </authorList>
    </citation>
    <scope>NUCLEOTIDE SEQUENCE [LARGE SCALE GENOMIC DNA]</scope>
    <source>
        <strain evidence="2">JB008</strain>
    </source>
</reference>
<name>A0AAJ1IFP4_9SPIO</name>
<accession>A0AAJ1IFP4</accession>
<sequence length="53" mass="5500">MKKMIIAGFILTMAVFSISASGGMEQDSSGDFKTSPVDIPRSDGVETATFGLG</sequence>
<comment type="caution">
    <text evidence="2">The sequence shown here is derived from an EMBL/GenBank/DDBJ whole genome shotgun (WGS) entry which is preliminary data.</text>
</comment>